<gene>
    <name evidence="2" type="ORF">SPARVUS_LOCUS5687064</name>
</gene>
<dbReference type="Proteomes" id="UP001162483">
    <property type="component" value="Unassembled WGS sequence"/>
</dbReference>
<feature type="region of interest" description="Disordered" evidence="1">
    <location>
        <begin position="46"/>
        <end position="260"/>
    </location>
</feature>
<feature type="compositionally biased region" description="Polar residues" evidence="1">
    <location>
        <begin position="171"/>
        <end position="182"/>
    </location>
</feature>
<comment type="caution">
    <text evidence="2">The sequence shown here is derived from an EMBL/GenBank/DDBJ whole genome shotgun (WGS) entry which is preliminary data.</text>
</comment>
<proteinExistence type="predicted"/>
<feature type="compositionally biased region" description="Basic and acidic residues" evidence="1">
    <location>
        <begin position="157"/>
        <end position="170"/>
    </location>
</feature>
<feature type="non-terminal residue" evidence="2">
    <location>
        <position position="260"/>
    </location>
</feature>
<reference evidence="2" key="1">
    <citation type="submission" date="2023-05" db="EMBL/GenBank/DDBJ databases">
        <authorList>
            <person name="Stuckert A."/>
        </authorList>
    </citation>
    <scope>NUCLEOTIDE SEQUENCE</scope>
</reference>
<evidence type="ECO:0000313" key="3">
    <source>
        <dbReference type="Proteomes" id="UP001162483"/>
    </source>
</evidence>
<protein>
    <submittedName>
        <fullName evidence="2">Uncharacterized protein</fullName>
    </submittedName>
</protein>
<feature type="compositionally biased region" description="Polar residues" evidence="1">
    <location>
        <begin position="98"/>
        <end position="112"/>
    </location>
</feature>
<name>A0ABN9CUD2_9NEOB</name>
<evidence type="ECO:0000313" key="2">
    <source>
        <dbReference type="EMBL" id="CAI9562998.1"/>
    </source>
</evidence>
<keyword evidence="3" id="KW-1185">Reference proteome</keyword>
<accession>A0ABN9CUD2</accession>
<feature type="compositionally biased region" description="Basic and acidic residues" evidence="1">
    <location>
        <begin position="62"/>
        <end position="77"/>
    </location>
</feature>
<sequence>MKPGFASLHNGDSNLQLYGNRWAGADPAALQSSLSLQMKRSYLWGGDDRDLQPEILPPPLDLEGKSDPFYKSQRNEEVDSAALETARLKDKLKRKMSESSSARGAPTESMNTPLKPAVPRSASQRLMTVTKPVPPIQKSPTPRLGTSEEDGLWKNGLENEDHMEGQREKTSAITESSLQYVRSSAERKRKSLGGVVIPPISKSSNFRADQVRNNSAQHAGNSPRSEAARKSFSLELETDRISDADPAVESDSDPISSKPT</sequence>
<evidence type="ECO:0000256" key="1">
    <source>
        <dbReference type="SAM" id="MobiDB-lite"/>
    </source>
</evidence>
<feature type="compositionally biased region" description="Polar residues" evidence="1">
    <location>
        <begin position="201"/>
        <end position="224"/>
    </location>
</feature>
<organism evidence="2 3">
    <name type="scientific">Staurois parvus</name>
    <dbReference type="NCBI Taxonomy" id="386267"/>
    <lineage>
        <taxon>Eukaryota</taxon>
        <taxon>Metazoa</taxon>
        <taxon>Chordata</taxon>
        <taxon>Craniata</taxon>
        <taxon>Vertebrata</taxon>
        <taxon>Euteleostomi</taxon>
        <taxon>Amphibia</taxon>
        <taxon>Batrachia</taxon>
        <taxon>Anura</taxon>
        <taxon>Neobatrachia</taxon>
        <taxon>Ranoidea</taxon>
        <taxon>Ranidae</taxon>
        <taxon>Staurois</taxon>
    </lineage>
</organism>
<dbReference type="EMBL" id="CATNWA010012223">
    <property type="protein sequence ID" value="CAI9562998.1"/>
    <property type="molecule type" value="Genomic_DNA"/>
</dbReference>